<dbReference type="GO" id="GO:1990130">
    <property type="term" value="C:GATOR1 complex"/>
    <property type="evidence" value="ECO:0007669"/>
    <property type="project" value="TreeGrafter"/>
</dbReference>
<gene>
    <name evidence="4" type="ORF">N0F65_001385</name>
</gene>
<feature type="compositionally biased region" description="Low complexity" evidence="1">
    <location>
        <begin position="665"/>
        <end position="675"/>
    </location>
</feature>
<dbReference type="InterPro" id="IPR027244">
    <property type="entry name" value="IML1"/>
</dbReference>
<proteinExistence type="predicted"/>
<dbReference type="PANTHER" id="PTHR13179">
    <property type="entry name" value="DEP DOMAIN CONTAINING PROTEIN 5"/>
    <property type="match status" value="1"/>
</dbReference>
<evidence type="ECO:0000256" key="1">
    <source>
        <dbReference type="SAM" id="MobiDB-lite"/>
    </source>
</evidence>
<feature type="region of interest" description="Disordered" evidence="1">
    <location>
        <begin position="655"/>
        <end position="703"/>
    </location>
</feature>
<feature type="domain" description="Vacuolar membrane-associated protein Iml1 N-terminal" evidence="2">
    <location>
        <begin position="102"/>
        <end position="462"/>
    </location>
</feature>
<evidence type="ECO:0000313" key="4">
    <source>
        <dbReference type="EMBL" id="DAZ98946.1"/>
    </source>
</evidence>
<comment type="caution">
    <text evidence="4">The sequence shown here is derived from an EMBL/GenBank/DDBJ whole genome shotgun (WGS) entry which is preliminary data.</text>
</comment>
<dbReference type="InterPro" id="IPR055213">
    <property type="entry name" value="IML1_double_psi_beta_barrel"/>
</dbReference>
<name>A0AAV2Z0D9_9STRA</name>
<evidence type="ECO:0000259" key="2">
    <source>
        <dbReference type="Pfam" id="PF12257"/>
    </source>
</evidence>
<dbReference type="Proteomes" id="UP001146120">
    <property type="component" value="Unassembled WGS sequence"/>
</dbReference>
<evidence type="ECO:0000313" key="5">
    <source>
        <dbReference type="Proteomes" id="UP001146120"/>
    </source>
</evidence>
<accession>A0AAV2Z0D9</accession>
<feature type="compositionally biased region" description="Gly residues" evidence="1">
    <location>
        <begin position="773"/>
        <end position="787"/>
    </location>
</feature>
<feature type="region of interest" description="Disordered" evidence="1">
    <location>
        <begin position="762"/>
        <end position="824"/>
    </location>
</feature>
<reference evidence="4" key="1">
    <citation type="submission" date="2022-11" db="EMBL/GenBank/DDBJ databases">
        <authorList>
            <person name="Morgan W.R."/>
            <person name="Tartar A."/>
        </authorList>
    </citation>
    <scope>NUCLEOTIDE SEQUENCE</scope>
    <source>
        <strain evidence="4">ARSEF 373</strain>
    </source>
</reference>
<keyword evidence="5" id="KW-1185">Reference proteome</keyword>
<dbReference type="PANTHER" id="PTHR13179:SF8">
    <property type="entry name" value="GATOR COMPLEX PROTEIN DEPDC5"/>
    <property type="match status" value="1"/>
</dbReference>
<organism evidence="4 5">
    <name type="scientific">Lagenidium giganteum</name>
    <dbReference type="NCBI Taxonomy" id="4803"/>
    <lineage>
        <taxon>Eukaryota</taxon>
        <taxon>Sar</taxon>
        <taxon>Stramenopiles</taxon>
        <taxon>Oomycota</taxon>
        <taxon>Peronosporomycetes</taxon>
        <taxon>Pythiales</taxon>
        <taxon>Pythiaceae</taxon>
    </lineage>
</organism>
<evidence type="ECO:0000259" key="3">
    <source>
        <dbReference type="Pfam" id="PF23013"/>
    </source>
</evidence>
<dbReference type="InterPro" id="IPR048255">
    <property type="entry name" value="IML1_N"/>
</dbReference>
<dbReference type="Pfam" id="PF12257">
    <property type="entry name" value="IML1"/>
    <property type="match status" value="1"/>
</dbReference>
<protein>
    <recommendedName>
        <fullName evidence="6">Vacuolar membrane-associated protein iml1</fullName>
    </recommendedName>
</protein>
<evidence type="ECO:0008006" key="6">
    <source>
        <dbReference type="Google" id="ProtNLM"/>
    </source>
</evidence>
<dbReference type="GO" id="GO:1904262">
    <property type="term" value="P:negative regulation of TORC1 signaling"/>
    <property type="evidence" value="ECO:0007669"/>
    <property type="project" value="TreeGrafter"/>
</dbReference>
<dbReference type="EMBL" id="DAKRPA010000094">
    <property type="protein sequence ID" value="DAZ98946.1"/>
    <property type="molecule type" value="Genomic_DNA"/>
</dbReference>
<dbReference type="Pfam" id="PF23013">
    <property type="entry name" value="IML1_N"/>
    <property type="match status" value="1"/>
</dbReference>
<reference evidence="4" key="2">
    <citation type="journal article" date="2023" name="Microbiol Resour">
        <title>Decontamination and Annotation of the Draft Genome Sequence of the Oomycete Lagenidium giganteum ARSEF 373.</title>
        <authorList>
            <person name="Morgan W.R."/>
            <person name="Tartar A."/>
        </authorList>
    </citation>
    <scope>NUCLEOTIDE SEQUENCE</scope>
    <source>
        <strain evidence="4">ARSEF 373</strain>
    </source>
</reference>
<feature type="domain" description="IML1 N-terminal double psi beta-barrel" evidence="3">
    <location>
        <begin position="38"/>
        <end position="91"/>
    </location>
</feature>
<dbReference type="GO" id="GO:0010508">
    <property type="term" value="P:positive regulation of autophagy"/>
    <property type="evidence" value="ECO:0007669"/>
    <property type="project" value="TreeGrafter"/>
</dbReference>
<dbReference type="GO" id="GO:0005096">
    <property type="term" value="F:GTPase activator activity"/>
    <property type="evidence" value="ECO:0007669"/>
    <property type="project" value="InterPro"/>
</dbReference>
<sequence>MRRGSRNKRVVTVRGNEKVSFTLMVHGAEYGAGEELLHDLLEITQPEREQERLVLQVTSLAPVRGKLQISVLKDVAALFGLEAFLNVTVQKVDPRDVTVDFVEITFKDQFLSRADIWRYKVAMFGKCVYVGKTVESLGIRSQVEGLVAGNQSLMCGVVGADTKLIVRSRSSRLFWLVQMSTEMWEFAPDGELYYEKLLTRLLRVLVHKWNENSVSHSVTIIAFSRSYYDRNQFPDSFNPADPLFREPFRQGFGPGCTSPDAYMAHGHGPTIHIEPESGRYYEDFYKVLVMNYTGPDWTQLLAVLKKEFAQYHIAHRWRLPEEFMPAEYEIREQPVVASPATATGQQMVQSVAADTTGDAEQGSARTQRYVQWKVLPYGVPSRAVHGNILEAINVTLNILDKHYMDRDLSRTGQSIVMITAGSSIFHVDQRLSQITKQRMMDNGVGMDMISLTTPPLHVVPLFICHRSTATTPSNQEVDDDTPPHSTMPELLDRRMRPSVMGSTKSPTGLDRMSLEMCSLHEYQTLLSDFDSLPSFLFDTDGDNRTPVSPTAVAYMVPHWVNITFLDFDCHCGADVGSNQAAHLPTSPTAPAGYASSRLYLPAGTRLQSHRCYVCECQLRLNQRFQPLPPFRMFDLTAPTEKLVFPVTLKKMMQASPRKVGRAPVSSSYGASSIDDSSPRLSVSGPKSRRRRMSDMSDVISSNSSLVPPEQWQICKSPDIDFVLSPHGLQSYPSSLSASLTTREALLEYDAAVFRPTRQAFGGHSSPVLHPASPGGGQNNSTHGGGVGSATLTSEYFVGGGGGADSRNPRMSKAGSITQRPGGIRGMASTSMLGSLLSPRNEALVLGPLGKSNGLPQRRLCFLHASYHRGYQRPAQQQEHNVETSSSLTVNAAQLLVNESQFPHLSRAMTMNKASPNYTRSPPPLYPPPSVLQAASGATFSPSSEYYAPGTQNMRALGPPPPVHPSMRRGTSDMGTSLPSAVGGVTMPTSTTNSGFINPFKYSMETLDETPHKLTSDRRRWSHLFPTMLADHVAMGFKVLHLGPNWKSLTSPAILPLTTDFYPSPKDLHTSYTESFYTLTLPSTDIFPKYRNHNELLVEMVCQRLASDFQLVATDAGTDVVVTRLRVPAGTTNRGPSGESRDSQSRTIVYHLSMGHRIHQMIYDEDLQTIEVKRYFQRASQRQHNEPRTYSYSLWGEFIQAFQPCQQKFYEYPQPEDNWNSVDHLLCGYHDDMTDLIKCRRIRFAIVPPRIDVKTSADSKASSEASCDTYTARFMKFIDYLQSRVAIVQDDAKIVIKVLDKPEPGARASTRTFSGFKIGCNSTSSSSSSSRIKLAEDCRNEWVMLMMEDCMEVSRNYHFDVRWLACSGIAAEDFIATLKRKAKQTSLELRRVPEYSCISFLQIHPLIAPIYLPAPVVLATTKVIGERSFTDMLVSKLDFVFDDQRLADINGIGYGLGIGREEKSTGGPDGAIAKPYSRFQRRFATPAANEARLAERWRLRGYRQYMHRALPVFLRVIQTGVVWIPSYDYDERSDPQRTKDLFVAVCDLIEEFS</sequence>